<dbReference type="PANTHER" id="PTHR12835:SF5">
    <property type="entry name" value="BIOTIN--PROTEIN LIGASE"/>
    <property type="match status" value="1"/>
</dbReference>
<dbReference type="GO" id="GO:0004077">
    <property type="term" value="F:biotin--[biotin carboxyl-carrier protein] ligase activity"/>
    <property type="evidence" value="ECO:0007669"/>
    <property type="project" value="InterPro"/>
</dbReference>
<reference evidence="5 6" key="1">
    <citation type="journal article" date="2019" name="New Phytol.">
        <title>Comparative genomics reveals unique wood-decay strategies and fruiting body development in the Schizophyllaceae.</title>
        <authorList>
            <person name="Almasi E."/>
            <person name="Sahu N."/>
            <person name="Krizsan K."/>
            <person name="Balint B."/>
            <person name="Kovacs G.M."/>
            <person name="Kiss B."/>
            <person name="Cseklye J."/>
            <person name="Drula E."/>
            <person name="Henrissat B."/>
            <person name="Nagy I."/>
            <person name="Chovatia M."/>
            <person name="Adam C."/>
            <person name="LaButti K."/>
            <person name="Lipzen A."/>
            <person name="Riley R."/>
            <person name="Grigoriev I.V."/>
            <person name="Nagy L.G."/>
        </authorList>
    </citation>
    <scope>NUCLEOTIDE SEQUENCE [LARGE SCALE GENOMIC DNA]</scope>
    <source>
        <strain evidence="5 6">NL-1724</strain>
    </source>
</reference>
<dbReference type="Proteomes" id="UP000320762">
    <property type="component" value="Unassembled WGS sequence"/>
</dbReference>
<comment type="similarity">
    <text evidence="1">Belongs to the biotin--protein ligase family.</text>
</comment>
<dbReference type="InterPro" id="IPR019197">
    <property type="entry name" value="Biotin-prot_ligase_N"/>
</dbReference>
<comment type="caution">
    <text evidence="5">The sequence shown here is derived from an EMBL/GenBank/DDBJ whole genome shotgun (WGS) entry which is preliminary data.</text>
</comment>
<feature type="compositionally biased region" description="Polar residues" evidence="3">
    <location>
        <begin position="343"/>
        <end position="355"/>
    </location>
</feature>
<dbReference type="PROSITE" id="PS51733">
    <property type="entry name" value="BPL_LPL_CATALYTIC"/>
    <property type="match status" value="1"/>
</dbReference>
<dbReference type="CDD" id="cd16442">
    <property type="entry name" value="BPL"/>
    <property type="match status" value="1"/>
</dbReference>
<keyword evidence="6" id="KW-1185">Reference proteome</keyword>
<evidence type="ECO:0000259" key="4">
    <source>
        <dbReference type="PROSITE" id="PS51733"/>
    </source>
</evidence>
<feature type="region of interest" description="Disordered" evidence="3">
    <location>
        <begin position="206"/>
        <end position="230"/>
    </location>
</feature>
<accession>A0A550C8E7</accession>
<dbReference type="OrthoDB" id="10250105at2759"/>
<proteinExistence type="inferred from homology"/>
<evidence type="ECO:0000256" key="1">
    <source>
        <dbReference type="ARBA" id="ARBA00009934"/>
    </source>
</evidence>
<dbReference type="Gene3D" id="3.30.930.10">
    <property type="entry name" value="Bira Bifunctional Protein, Domain 2"/>
    <property type="match status" value="1"/>
</dbReference>
<protein>
    <recommendedName>
        <fullName evidence="4">BPL/LPL catalytic domain-containing protein</fullName>
    </recommendedName>
</protein>
<gene>
    <name evidence="5" type="ORF">BD626DRAFT_502641</name>
</gene>
<dbReference type="SUPFAM" id="SSF55681">
    <property type="entry name" value="Class II aaRS and biotin synthetases"/>
    <property type="match status" value="1"/>
</dbReference>
<feature type="region of interest" description="Disordered" evidence="3">
    <location>
        <begin position="250"/>
        <end position="272"/>
    </location>
</feature>
<evidence type="ECO:0000256" key="3">
    <source>
        <dbReference type="SAM" id="MobiDB-lite"/>
    </source>
</evidence>
<keyword evidence="2" id="KW-0436">Ligase</keyword>
<dbReference type="EMBL" id="VDMD01000018">
    <property type="protein sequence ID" value="TRM61080.1"/>
    <property type="molecule type" value="Genomic_DNA"/>
</dbReference>
<dbReference type="InterPro" id="IPR045864">
    <property type="entry name" value="aa-tRNA-synth_II/BPL/LPL"/>
</dbReference>
<feature type="compositionally biased region" description="Low complexity" evidence="3">
    <location>
        <begin position="250"/>
        <end position="259"/>
    </location>
</feature>
<feature type="domain" description="BPL/LPL catalytic" evidence="4">
    <location>
        <begin position="415"/>
        <end position="620"/>
    </location>
</feature>
<dbReference type="InterPro" id="IPR004408">
    <property type="entry name" value="Biotin_CoA_COase_ligase"/>
</dbReference>
<sequence length="712" mass="74712">MNVLVYGAPDSAALSLLRAALIPHYAVQPLSASALAGQPWNVNCALLVVPKANDLNSVKAITAIQSYVRDGGAFLGLSTGAVLSKTAASGIEAGLQLYVRPGGYLRFDSEKLRQSVGDTSSVADGVSSQASTVSVEDLAGNVAHSVRLDPLNILDGFSKEEGAETVLRYTSSDSKEGPSSSPAAVALKVGSGRVAVVAPSLEDSTSISSSLFPSQSPPSPSPTSPTSHNSTLPLLLPVLASLGLRVSSSATVSPSKTSARPQPQFLTSHPGRPDIVERIVKALAVAQAEESGASMKQGGNSATPIATLAEQLSVWEDTEDTFHFYPLAGAADAVRAAQGELDANSSVNDSKSVANTSKPSSETSKSSPRHIVLCPSSALPPPELTPHFDLAAFYGALDAAREAVGVTGTATETSEADERQDKPWALGDALLYGEAVTSTQTMLERNPNFHYALPTPLVSLAYAQLSGRGRGGNVWLSPAGCLQFSVLLRVPVKEVQPQKLVFVQYLFALAVAEACEDEGVLGKYGRKVRIKWPNDVYAETGGYTQSGEKEVKKIGGILVNTSFGGADADVIIGSGLNVLNEPPILSLAQLLPSTAANAPTLECTAAAILAHFAPMWDEFVAGRGSFAPFMNRYLARWLHSDQLVTITTVDPPQRARIVGITEQGLLRAMPERTTGSIARGYGARGGFETQFIDLQPDGNSFDIMSGMIKAKR</sequence>
<feature type="region of interest" description="Disordered" evidence="3">
    <location>
        <begin position="341"/>
        <end position="378"/>
    </location>
</feature>
<organism evidence="5 6">
    <name type="scientific">Schizophyllum amplum</name>
    <dbReference type="NCBI Taxonomy" id="97359"/>
    <lineage>
        <taxon>Eukaryota</taxon>
        <taxon>Fungi</taxon>
        <taxon>Dikarya</taxon>
        <taxon>Basidiomycota</taxon>
        <taxon>Agaricomycotina</taxon>
        <taxon>Agaricomycetes</taxon>
        <taxon>Agaricomycetidae</taxon>
        <taxon>Agaricales</taxon>
        <taxon>Schizophyllaceae</taxon>
        <taxon>Schizophyllum</taxon>
    </lineage>
</organism>
<evidence type="ECO:0000256" key="2">
    <source>
        <dbReference type="ARBA" id="ARBA00022598"/>
    </source>
</evidence>
<feature type="compositionally biased region" description="Low complexity" evidence="3">
    <location>
        <begin position="356"/>
        <end position="366"/>
    </location>
</feature>
<evidence type="ECO:0000313" key="6">
    <source>
        <dbReference type="Proteomes" id="UP000320762"/>
    </source>
</evidence>
<dbReference type="InterPro" id="IPR004143">
    <property type="entry name" value="BPL_LPL_catalytic"/>
</dbReference>
<dbReference type="STRING" id="97359.A0A550C8E7"/>
<dbReference type="AlphaFoldDB" id="A0A550C8E7"/>
<dbReference type="GO" id="GO:0005737">
    <property type="term" value="C:cytoplasm"/>
    <property type="evidence" value="ECO:0007669"/>
    <property type="project" value="TreeGrafter"/>
</dbReference>
<evidence type="ECO:0000313" key="5">
    <source>
        <dbReference type="EMBL" id="TRM61080.1"/>
    </source>
</evidence>
<dbReference type="Pfam" id="PF03099">
    <property type="entry name" value="BPL_LplA_LipB"/>
    <property type="match status" value="1"/>
</dbReference>
<dbReference type="NCBIfam" id="TIGR00121">
    <property type="entry name" value="birA_ligase"/>
    <property type="match status" value="1"/>
</dbReference>
<dbReference type="PANTHER" id="PTHR12835">
    <property type="entry name" value="BIOTIN PROTEIN LIGASE"/>
    <property type="match status" value="1"/>
</dbReference>
<dbReference type="Pfam" id="PF09825">
    <property type="entry name" value="BPL_N"/>
    <property type="match status" value="1"/>
</dbReference>
<name>A0A550C8E7_9AGAR</name>